<sequence>MLANGLARGNWPGATKAMARTPRTQEAKAVSSSYDCVRFVPSPTQSGSRSYCLDERGWWYPEDAGAGKECDTGAELRRPPRPRIKHSSTESSPVALSATRKTLSTFGRGRFSPSSRKLFEGEAAIPCDRTGRLRRHHDPVTSQQQQQQQQHRQQRHEGKTRQTMHVGMGHGQENIRICPKHMPMRPRIRKAYADSGPPVGQRDPALSTAAARKADGRKRRAPTFCHDRRQPGFGSAGPPSCVMEQTTNPLDNSDPQVASLSVFDSRIRATDSGNRPVYAAEIRAVPGPRRCRFLGAMIRKQKSCPHRASRISQSRITVVRRPGITPPPLAGSPRGLVSSCAQDAFRLSAAVNSFPVS</sequence>
<feature type="compositionally biased region" description="Basic and acidic residues" evidence="1">
    <location>
        <begin position="68"/>
        <end position="78"/>
    </location>
</feature>
<evidence type="ECO:0000313" key="3">
    <source>
        <dbReference type="Proteomes" id="UP000077202"/>
    </source>
</evidence>
<organism evidence="2 3">
    <name type="scientific">Marchantia polymorpha subsp. ruderalis</name>
    <dbReference type="NCBI Taxonomy" id="1480154"/>
    <lineage>
        <taxon>Eukaryota</taxon>
        <taxon>Viridiplantae</taxon>
        <taxon>Streptophyta</taxon>
        <taxon>Embryophyta</taxon>
        <taxon>Marchantiophyta</taxon>
        <taxon>Marchantiopsida</taxon>
        <taxon>Marchantiidae</taxon>
        <taxon>Marchantiales</taxon>
        <taxon>Marchantiaceae</taxon>
        <taxon>Marchantia</taxon>
    </lineage>
</organism>
<evidence type="ECO:0000256" key="1">
    <source>
        <dbReference type="SAM" id="MobiDB-lite"/>
    </source>
</evidence>
<feature type="region of interest" description="Disordered" evidence="1">
    <location>
        <begin position="68"/>
        <end position="114"/>
    </location>
</feature>
<reference evidence="2" key="1">
    <citation type="submission" date="2016-03" db="EMBL/GenBank/DDBJ databases">
        <title>Mechanisms controlling the formation of the plant cell surface in tip-growing cells are functionally conserved among land plants.</title>
        <authorList>
            <person name="Honkanen S."/>
            <person name="Jones V.A."/>
            <person name="Morieri G."/>
            <person name="Champion C."/>
            <person name="Hetherington A.J."/>
            <person name="Kelly S."/>
            <person name="Saint-Marcoux D."/>
            <person name="Proust H."/>
            <person name="Prescott H."/>
            <person name="Dolan L."/>
        </authorList>
    </citation>
    <scope>NUCLEOTIDE SEQUENCE [LARGE SCALE GENOMIC DNA]</scope>
    <source>
        <tissue evidence="2">Whole gametophyte</tissue>
    </source>
</reference>
<proteinExistence type="predicted"/>
<comment type="caution">
    <text evidence="2">The sequence shown here is derived from an EMBL/GenBank/DDBJ whole genome shotgun (WGS) entry which is preliminary data.</text>
</comment>
<feature type="region of interest" description="Disordered" evidence="1">
    <location>
        <begin position="1"/>
        <end position="23"/>
    </location>
</feature>
<feature type="region of interest" description="Disordered" evidence="1">
    <location>
        <begin position="127"/>
        <end position="164"/>
    </location>
</feature>
<dbReference type="EMBL" id="LVLJ01001842">
    <property type="protein sequence ID" value="OAE27707.1"/>
    <property type="molecule type" value="Genomic_DNA"/>
</dbReference>
<accession>A0A176W3V4</accession>
<evidence type="ECO:0000313" key="2">
    <source>
        <dbReference type="EMBL" id="OAE27707.1"/>
    </source>
</evidence>
<feature type="compositionally biased region" description="Polar residues" evidence="1">
    <location>
        <begin position="89"/>
        <end position="105"/>
    </location>
</feature>
<protein>
    <submittedName>
        <fullName evidence="2">Uncharacterized protein</fullName>
    </submittedName>
</protein>
<feature type="region of interest" description="Disordered" evidence="1">
    <location>
        <begin position="192"/>
        <end position="239"/>
    </location>
</feature>
<name>A0A176W3V4_MARPO</name>
<dbReference type="AlphaFoldDB" id="A0A176W3V4"/>
<keyword evidence="3" id="KW-1185">Reference proteome</keyword>
<gene>
    <name evidence="2" type="ORF">AXG93_4193s1070</name>
</gene>
<dbReference type="Proteomes" id="UP000077202">
    <property type="component" value="Unassembled WGS sequence"/>
</dbReference>